<feature type="domain" description="DNA2/NAM7 helicase-like C-terminal" evidence="2">
    <location>
        <begin position="32"/>
        <end position="269"/>
    </location>
</feature>
<dbReference type="AlphaFoldDB" id="A0A0G4FVS3"/>
<dbReference type="Pfam" id="PF13087">
    <property type="entry name" value="AAA_12"/>
    <property type="match status" value="1"/>
</dbReference>
<dbReference type="EMBL" id="CDMZ01000650">
    <property type="protein sequence ID" value="CEM18693.1"/>
    <property type="molecule type" value="Genomic_DNA"/>
</dbReference>
<dbReference type="VEuPathDB" id="CryptoDB:Cvel_3771"/>
<dbReference type="InterPro" id="IPR045055">
    <property type="entry name" value="DNA2/NAM7-like"/>
</dbReference>
<dbReference type="CDD" id="cd18808">
    <property type="entry name" value="SF1_C_Upf1"/>
    <property type="match status" value="1"/>
</dbReference>
<sequence>MGYDPEGYLFLGDPDQLCPHVQGKGAAKGGMRRSLMQRFLSVGVSQARLFLQYRYKEPIADCLRLLHYGSELLQDAPAVCNRPGLSNLQACPHVFFFATDGEEKEKEEGGTPSGSNEEEAEIAVSAVERLVAMMPKEDPKQSDKERSKAAKHPATVDASGCRLWGLKDITVLTGYASQKALIRRKLNEKGLHDVAVENVDSFQGQQSEIVVFTNVRAAPESVIEEYTKAPTTARREEMSRDAVGSSTNLARLIVALSRAKEHLILIGNAHTLRVFGSLLAIILNHALRIPGHGVPRGVGAGQRGSRGSGGRSECHPDRHS</sequence>
<organism evidence="3">
    <name type="scientific">Chromera velia CCMP2878</name>
    <dbReference type="NCBI Taxonomy" id="1169474"/>
    <lineage>
        <taxon>Eukaryota</taxon>
        <taxon>Sar</taxon>
        <taxon>Alveolata</taxon>
        <taxon>Colpodellida</taxon>
        <taxon>Chromeraceae</taxon>
        <taxon>Chromera</taxon>
    </lineage>
</organism>
<accession>A0A0G4FVS3</accession>
<feature type="region of interest" description="Disordered" evidence="1">
    <location>
        <begin position="293"/>
        <end position="320"/>
    </location>
</feature>
<dbReference type="Gene3D" id="3.40.50.300">
    <property type="entry name" value="P-loop containing nucleotide triphosphate hydrolases"/>
    <property type="match status" value="2"/>
</dbReference>
<protein>
    <recommendedName>
        <fullName evidence="2">DNA2/NAM7 helicase-like C-terminal domain-containing protein</fullName>
    </recommendedName>
</protein>
<name>A0A0G4FVS3_9ALVE</name>
<evidence type="ECO:0000259" key="2">
    <source>
        <dbReference type="Pfam" id="PF13087"/>
    </source>
</evidence>
<dbReference type="InterPro" id="IPR041679">
    <property type="entry name" value="DNA2/NAM7-like_C"/>
</dbReference>
<dbReference type="SUPFAM" id="SSF52540">
    <property type="entry name" value="P-loop containing nucleoside triphosphate hydrolases"/>
    <property type="match status" value="1"/>
</dbReference>
<dbReference type="InterPro" id="IPR027417">
    <property type="entry name" value="P-loop_NTPase"/>
</dbReference>
<proteinExistence type="predicted"/>
<dbReference type="PANTHER" id="PTHR10887">
    <property type="entry name" value="DNA2/NAM7 HELICASE FAMILY"/>
    <property type="match status" value="1"/>
</dbReference>
<reference evidence="3" key="1">
    <citation type="submission" date="2014-11" db="EMBL/GenBank/DDBJ databases">
        <authorList>
            <person name="Otto D Thomas"/>
            <person name="Naeem Raeece"/>
        </authorList>
    </citation>
    <scope>NUCLEOTIDE SEQUENCE</scope>
</reference>
<evidence type="ECO:0000313" key="3">
    <source>
        <dbReference type="EMBL" id="CEM18693.1"/>
    </source>
</evidence>
<dbReference type="PhylomeDB" id="A0A0G4FVS3"/>
<feature type="compositionally biased region" description="Gly residues" evidence="1">
    <location>
        <begin position="294"/>
        <end position="310"/>
    </location>
</feature>
<dbReference type="PANTHER" id="PTHR10887:SF495">
    <property type="entry name" value="HELICASE SENATAXIN ISOFORM X1-RELATED"/>
    <property type="match status" value="1"/>
</dbReference>
<evidence type="ECO:0000256" key="1">
    <source>
        <dbReference type="SAM" id="MobiDB-lite"/>
    </source>
</evidence>
<dbReference type="InterPro" id="IPR047187">
    <property type="entry name" value="SF1_C_Upf1"/>
</dbReference>
<gene>
    <name evidence="3" type="ORF">Cvel_3771</name>
</gene>